<proteinExistence type="predicted"/>
<dbReference type="KEGG" id="fpu:FPSE_08266"/>
<gene>
    <name evidence="1" type="ORF">FPSE_08266</name>
</gene>
<dbReference type="HOGENOM" id="CLU_1315477_0_0_1"/>
<dbReference type="RefSeq" id="XP_009259659.1">
    <property type="nucleotide sequence ID" value="XM_009261384.1"/>
</dbReference>
<dbReference type="AlphaFoldDB" id="K3VYZ8"/>
<evidence type="ECO:0000313" key="2">
    <source>
        <dbReference type="Proteomes" id="UP000007978"/>
    </source>
</evidence>
<dbReference type="EMBL" id="AFNW01000285">
    <property type="protein sequence ID" value="EKJ71525.1"/>
    <property type="molecule type" value="Genomic_DNA"/>
</dbReference>
<dbReference type="Proteomes" id="UP000007978">
    <property type="component" value="Chromosome 2"/>
</dbReference>
<sequence>MSASAVIFDLAVKGLTGVVHIVTLVEKARGYALEWFKKKGEEQKGNDDDDDDDNDVELSHVGVPELTRRHEELAAGTVSNPETEGILCLDGPGHLSHRQHHIILLRRHHHLFLDPREGLPSPCRRVRPTRWRENHVKNSRPASVSILRTMHPLYSHTLFSRQSSSYARRIFLGVPVVTEYNFEVGMGSTVVAGCNLDRTIELSILSGSN</sequence>
<keyword evidence="2" id="KW-1185">Reference proteome</keyword>
<evidence type="ECO:0000313" key="1">
    <source>
        <dbReference type="EMBL" id="EKJ71525.1"/>
    </source>
</evidence>
<comment type="caution">
    <text evidence="1">The sequence shown here is derived from an EMBL/GenBank/DDBJ whole genome shotgun (WGS) entry which is preliminary data.</text>
</comment>
<accession>K3VYZ8</accession>
<organism evidence="1 2">
    <name type="scientific">Fusarium pseudograminearum (strain CS3096)</name>
    <name type="common">Wheat and barley crown-rot fungus</name>
    <dbReference type="NCBI Taxonomy" id="1028729"/>
    <lineage>
        <taxon>Eukaryota</taxon>
        <taxon>Fungi</taxon>
        <taxon>Dikarya</taxon>
        <taxon>Ascomycota</taxon>
        <taxon>Pezizomycotina</taxon>
        <taxon>Sordariomycetes</taxon>
        <taxon>Hypocreomycetidae</taxon>
        <taxon>Hypocreales</taxon>
        <taxon>Nectriaceae</taxon>
        <taxon>Fusarium</taxon>
    </lineage>
</organism>
<dbReference type="GeneID" id="20366884"/>
<protein>
    <submittedName>
        <fullName evidence="1">Uncharacterized protein</fullName>
    </submittedName>
</protein>
<reference evidence="1 2" key="1">
    <citation type="journal article" date="2012" name="PLoS Pathog.">
        <title>Comparative pathogenomics reveals horizontally acquired novel virulence genes in fungi infecting cereal hosts.</title>
        <authorList>
            <person name="Gardiner D.M."/>
            <person name="McDonald M.C."/>
            <person name="Covarelli L."/>
            <person name="Solomon P.S."/>
            <person name="Rusu A.G."/>
            <person name="Marshall M."/>
            <person name="Kazan K."/>
            <person name="Chakraborty S."/>
            <person name="McDonald B.A."/>
            <person name="Manners J.M."/>
        </authorList>
    </citation>
    <scope>NUCLEOTIDE SEQUENCE [LARGE SCALE GENOMIC DNA]</scope>
    <source>
        <strain evidence="1 2">CS3096</strain>
    </source>
</reference>
<name>K3VYZ8_FUSPC</name>